<feature type="domain" description="Lysozyme inhibitor LprI-like N-terminal" evidence="1">
    <location>
        <begin position="487"/>
        <end position="571"/>
    </location>
</feature>
<evidence type="ECO:0000259" key="1">
    <source>
        <dbReference type="Pfam" id="PF07007"/>
    </source>
</evidence>
<sequence>MNDLKKAIPSKWAQVALARGDLNDDGRADAALLLRDTDPALKLVRGGGAFDTNPYLLAVYFADPGGGYRRVLENHRLIPRHRSRAVDDVTNGGIAIANGNLQISLGLFSGSNSGMGNRSFTFRWRKGANLHSGRFLLTGFDSMEVNRADGGVLSDSYDYLTGRKKHGVGSIEKDATRFAWSDLPRHRLIGLNEVGDGGDFDPEAPPPFPTDAWNWADADTGKDGSKPAYQQTQALCDWLRDLRPPASETPGIFGAPPPAGECESTALYYGIGMPPDPEAARSCAFYEIGNSNLGDDPFAGFGMLMMIYANGKGASRNLDLATAMACRVPAGSSHEVVRRLQHLQALKAALESNNPVAVAQNTGSENLVSPPLVQANPSKPFDFCDDAISNFGNLQCASLNGQIEDARRHATLDALSADWPKARKLAFHSLRDAMNSFAGASGQKEVDLTGSGRSLFIIQRTEEVEKSFIAMLDAYRAGTFQPTKPAAVKQADAALNRLYRRIMAARIAADKIGPWQNADSLPMVSITHSGVREAQRAWLRYRDSWQAFANNYDPHHQKDALLTALIRQRIAVLKGILVSEH</sequence>
<dbReference type="InterPro" id="IPR009739">
    <property type="entry name" value="LprI-like_N"/>
</dbReference>
<proteinExistence type="predicted"/>
<keyword evidence="3" id="KW-1185">Reference proteome</keyword>
<gene>
    <name evidence="2" type="ORF">KY084_13030</name>
</gene>
<dbReference type="EMBL" id="JAHWZX010000013">
    <property type="protein sequence ID" value="MBW4331791.1"/>
    <property type="molecule type" value="Genomic_DNA"/>
</dbReference>
<dbReference type="RefSeq" id="WP_219238912.1">
    <property type="nucleotide sequence ID" value="NZ_JAHWZX010000013.1"/>
</dbReference>
<dbReference type="Pfam" id="PF07007">
    <property type="entry name" value="LprI"/>
    <property type="match status" value="1"/>
</dbReference>
<dbReference type="Proteomes" id="UP001197214">
    <property type="component" value="Unassembled WGS sequence"/>
</dbReference>
<organism evidence="2 3">
    <name type="scientific">Stakelama flava</name>
    <dbReference type="NCBI Taxonomy" id="2860338"/>
    <lineage>
        <taxon>Bacteria</taxon>
        <taxon>Pseudomonadati</taxon>
        <taxon>Pseudomonadota</taxon>
        <taxon>Alphaproteobacteria</taxon>
        <taxon>Sphingomonadales</taxon>
        <taxon>Sphingomonadaceae</taxon>
        <taxon>Stakelama</taxon>
    </lineage>
</organism>
<protein>
    <submittedName>
        <fullName evidence="2">DUF1311 domain-containing protein</fullName>
    </submittedName>
</protein>
<reference evidence="2 3" key="1">
    <citation type="submission" date="2021-07" db="EMBL/GenBank/DDBJ databases">
        <title>Stakelama flava sp. nov., a novel endophytic bacterium isolated from branch of Kandelia candel.</title>
        <authorList>
            <person name="Tuo L."/>
        </authorList>
    </citation>
    <scope>NUCLEOTIDE SEQUENCE [LARGE SCALE GENOMIC DNA]</scope>
    <source>
        <strain evidence="2 3">CBK3Z-3</strain>
    </source>
</reference>
<evidence type="ECO:0000313" key="2">
    <source>
        <dbReference type="EMBL" id="MBW4331791.1"/>
    </source>
</evidence>
<evidence type="ECO:0000313" key="3">
    <source>
        <dbReference type="Proteomes" id="UP001197214"/>
    </source>
</evidence>
<accession>A0ABS6XNS3</accession>
<comment type="caution">
    <text evidence="2">The sequence shown here is derived from an EMBL/GenBank/DDBJ whole genome shotgun (WGS) entry which is preliminary data.</text>
</comment>
<name>A0ABS6XNS3_9SPHN</name>